<dbReference type="InterPro" id="IPR051466">
    <property type="entry name" value="D-amino_acid_metab_enzyme"/>
</dbReference>
<dbReference type="EMBL" id="JBHMCE010000023">
    <property type="protein sequence ID" value="MFB9534075.1"/>
    <property type="molecule type" value="Genomic_DNA"/>
</dbReference>
<sequence length="426" mass="45453">MDEGALAALHAERVDWRFKGLPSTVQGRSVGELAEARLDLFEAGFTTPVLTLSRAAVEHNIAVLAGFAAEHGLDLAPHGKTSMAPQLFARQAAHGAWGMTAATITQVRAYRAFGISRIFLANELVNAAALSWIATELAADPGFTFVCCVDSVRGVALMDEVLRSRPRSRPLDVVVEFGTAGGRAGCRTPGEARGVADAVAESAALRLVGVSGYEGVVAHEATPAALRSIRDYLRTIGGLTRQFDVEGRFKQADEIVVSAGGSAYFDIVAEELAGPWLLSQPTRVLLRSGAYVTHDDGFYAGVGPSSRGVTADALRPALLLWSQVISRPEPGLALLDFGKRDASFDVGLPVPREIRRSDGSSMPVEGLEVVSLNDQHAYVAVEGDPRLEVGDWVGCGLSHPCTVFDKWSLIPMVEDGIVVDYIRTLF</sequence>
<dbReference type="PANTHER" id="PTHR28004">
    <property type="entry name" value="ZGC:162816-RELATED"/>
    <property type="match status" value="1"/>
</dbReference>
<name>A0ABV5QF03_9ACTN</name>
<evidence type="ECO:0000259" key="3">
    <source>
        <dbReference type="SMART" id="SM01119"/>
    </source>
</evidence>
<evidence type="ECO:0000313" key="5">
    <source>
        <dbReference type="Proteomes" id="UP001589646"/>
    </source>
</evidence>
<evidence type="ECO:0000256" key="1">
    <source>
        <dbReference type="ARBA" id="ARBA00005323"/>
    </source>
</evidence>
<dbReference type="Proteomes" id="UP001589646">
    <property type="component" value="Unassembled WGS sequence"/>
</dbReference>
<dbReference type="PANTHER" id="PTHR28004:SF8">
    <property type="entry name" value="D-SERINE DEAMINASE"/>
    <property type="match status" value="1"/>
</dbReference>
<accession>A0ABV5QF03</accession>
<keyword evidence="5" id="KW-1185">Reference proteome</keyword>
<proteinExistence type="inferred from homology"/>
<dbReference type="InterPro" id="IPR029066">
    <property type="entry name" value="PLP-binding_barrel"/>
</dbReference>
<comment type="similarity">
    <text evidence="1">Belongs to the DSD1 family.</text>
</comment>
<organism evidence="4 5">
    <name type="scientific">Nonomuraea roseola</name>
    <dbReference type="NCBI Taxonomy" id="46179"/>
    <lineage>
        <taxon>Bacteria</taxon>
        <taxon>Bacillati</taxon>
        <taxon>Actinomycetota</taxon>
        <taxon>Actinomycetes</taxon>
        <taxon>Streptosporangiales</taxon>
        <taxon>Streptosporangiaceae</taxon>
        <taxon>Nonomuraea</taxon>
    </lineage>
</organism>
<dbReference type="Gene3D" id="3.20.20.10">
    <property type="entry name" value="Alanine racemase"/>
    <property type="match status" value="1"/>
</dbReference>
<comment type="caution">
    <text evidence="4">The sequence shown here is derived from an EMBL/GenBank/DDBJ whole genome shotgun (WGS) entry which is preliminary data.</text>
</comment>
<dbReference type="SMART" id="SM01119">
    <property type="entry name" value="D-ser_dehydrat"/>
    <property type="match status" value="1"/>
</dbReference>
<gene>
    <name evidence="4" type="ORF">ACFFRN_46415</name>
</gene>
<dbReference type="Pfam" id="PF01168">
    <property type="entry name" value="Ala_racemase_N"/>
    <property type="match status" value="1"/>
</dbReference>
<dbReference type="SUPFAM" id="SSF51419">
    <property type="entry name" value="PLP-binding barrel"/>
    <property type="match status" value="1"/>
</dbReference>
<dbReference type="Pfam" id="PF14031">
    <property type="entry name" value="D-ser_dehydrat"/>
    <property type="match status" value="1"/>
</dbReference>
<evidence type="ECO:0000313" key="4">
    <source>
        <dbReference type="EMBL" id="MFB9534075.1"/>
    </source>
</evidence>
<dbReference type="InterPro" id="IPR026956">
    <property type="entry name" value="D-ser_dehydrat-like_dom"/>
</dbReference>
<feature type="domain" description="D-serine dehydratase-like" evidence="3">
    <location>
        <begin position="317"/>
        <end position="414"/>
    </location>
</feature>
<keyword evidence="2" id="KW-0456">Lyase</keyword>
<protein>
    <submittedName>
        <fullName evidence="4">Amino acid deaminase</fullName>
    </submittedName>
</protein>
<reference evidence="4 5" key="1">
    <citation type="submission" date="2024-09" db="EMBL/GenBank/DDBJ databases">
        <authorList>
            <person name="Sun Q."/>
            <person name="Mori K."/>
        </authorList>
    </citation>
    <scope>NUCLEOTIDE SEQUENCE [LARGE SCALE GENOMIC DNA]</scope>
    <source>
        <strain evidence="4 5">JCM 3323</strain>
    </source>
</reference>
<evidence type="ECO:0000256" key="2">
    <source>
        <dbReference type="ARBA" id="ARBA00023239"/>
    </source>
</evidence>
<dbReference type="InterPro" id="IPR042208">
    <property type="entry name" value="D-ser_dehydrat-like_sf"/>
</dbReference>
<dbReference type="RefSeq" id="WP_346117912.1">
    <property type="nucleotide sequence ID" value="NZ_BAAAXC010000005.1"/>
</dbReference>
<dbReference type="InterPro" id="IPR001608">
    <property type="entry name" value="Ala_racemase_N"/>
</dbReference>
<dbReference type="CDD" id="cd06818">
    <property type="entry name" value="PLPDE_III_cryptic_DSD"/>
    <property type="match status" value="1"/>
</dbReference>
<dbReference type="Gene3D" id="2.40.37.20">
    <property type="entry name" value="D-serine dehydratase-like domain"/>
    <property type="match status" value="1"/>
</dbReference>